<dbReference type="PANTHER" id="PTHR42991">
    <property type="entry name" value="ALDEHYDE DEHYDROGENASE"/>
    <property type="match status" value="1"/>
</dbReference>
<comment type="caution">
    <text evidence="4">The sequence shown here is derived from an EMBL/GenBank/DDBJ whole genome shotgun (WGS) entry which is preliminary data.</text>
</comment>
<dbReference type="InterPro" id="IPR051020">
    <property type="entry name" value="ALDH-related_metabolic_enz"/>
</dbReference>
<name>A0ABT5U2Q0_9MICO</name>
<dbReference type="InterPro" id="IPR016163">
    <property type="entry name" value="Ald_DH_C"/>
</dbReference>
<protein>
    <submittedName>
        <fullName evidence="4">Aldehyde dehydrogenase family protein</fullName>
    </submittedName>
</protein>
<dbReference type="PANTHER" id="PTHR42991:SF1">
    <property type="entry name" value="ALDEHYDE DEHYDROGENASE"/>
    <property type="match status" value="1"/>
</dbReference>
<proteinExistence type="inferred from homology"/>
<sequence length="474" mass="49755">MNFDVRQLIGGHWQKGARTENLRDKYTGEVVGRVHCADGAQVDAAVSGVDRAQSAGPLAPPERQRILAEASRLVDERREELIAGMVCEAGFTRADASGEVNRAIETLRLSGEEAVRLVGDMVPMEGAPGGLGRIGFTMRVPVGVVCAITPFNSPLNTVAHKVGPAIAAGNSVVLKPSLQTPATAEGLVDILLTAGMPAERIALVHGPGETVGPWLLDDPRIRFYTFTGSTAVGEAISRGAGLRRTQLELGSLSSTVICEDADLDTAVAKCVAGAYRKAGQVCTSVQRLYVHRSVADQVTEGLLSAVAELAAGDPRDPQTSVGPLIAESEARRVESWVRSAAASGAVVEAGGERVGSVVTPTVLTGVEPDMQVMCQEVFGPVLTLQAYEDLDAAMREINATPYGLSAGIFTADLGRGLRAARELEMGSVHINETSSSRVDLMPYGGVKASGSGKEGPRYAAREMTEERLISITTG</sequence>
<dbReference type="InterPro" id="IPR016162">
    <property type="entry name" value="Ald_DH_N"/>
</dbReference>
<dbReference type="Pfam" id="PF00171">
    <property type="entry name" value="Aldedh"/>
    <property type="match status" value="1"/>
</dbReference>
<evidence type="ECO:0000259" key="3">
    <source>
        <dbReference type="Pfam" id="PF00171"/>
    </source>
</evidence>
<evidence type="ECO:0000313" key="5">
    <source>
        <dbReference type="Proteomes" id="UP001165561"/>
    </source>
</evidence>
<accession>A0ABT5U2Q0</accession>
<dbReference type="InterPro" id="IPR015590">
    <property type="entry name" value="Aldehyde_DH_dom"/>
</dbReference>
<feature type="domain" description="Aldehyde dehydrogenase" evidence="3">
    <location>
        <begin position="18"/>
        <end position="467"/>
    </location>
</feature>
<keyword evidence="2" id="KW-0560">Oxidoreductase</keyword>
<dbReference type="InterPro" id="IPR016161">
    <property type="entry name" value="Ald_DH/histidinol_DH"/>
</dbReference>
<evidence type="ECO:0000256" key="1">
    <source>
        <dbReference type="ARBA" id="ARBA00009986"/>
    </source>
</evidence>
<dbReference type="Gene3D" id="3.40.309.10">
    <property type="entry name" value="Aldehyde Dehydrogenase, Chain A, domain 2"/>
    <property type="match status" value="1"/>
</dbReference>
<dbReference type="Gene3D" id="3.40.605.10">
    <property type="entry name" value="Aldehyde Dehydrogenase, Chain A, domain 1"/>
    <property type="match status" value="1"/>
</dbReference>
<comment type="similarity">
    <text evidence="1">Belongs to the aldehyde dehydrogenase family.</text>
</comment>
<dbReference type="SUPFAM" id="SSF53720">
    <property type="entry name" value="ALDH-like"/>
    <property type="match status" value="1"/>
</dbReference>
<evidence type="ECO:0000313" key="4">
    <source>
        <dbReference type="EMBL" id="MDD9207416.1"/>
    </source>
</evidence>
<dbReference type="Proteomes" id="UP001165561">
    <property type="component" value="Unassembled WGS sequence"/>
</dbReference>
<dbReference type="EMBL" id="JARACI010001101">
    <property type="protein sequence ID" value="MDD9207416.1"/>
    <property type="molecule type" value="Genomic_DNA"/>
</dbReference>
<keyword evidence="5" id="KW-1185">Reference proteome</keyword>
<gene>
    <name evidence="4" type="ORF">PU560_13205</name>
</gene>
<evidence type="ECO:0000256" key="2">
    <source>
        <dbReference type="ARBA" id="ARBA00023002"/>
    </source>
</evidence>
<organism evidence="4 5">
    <name type="scientific">Georgenia halotolerans</name>
    <dbReference type="NCBI Taxonomy" id="3028317"/>
    <lineage>
        <taxon>Bacteria</taxon>
        <taxon>Bacillati</taxon>
        <taxon>Actinomycetota</taxon>
        <taxon>Actinomycetes</taxon>
        <taxon>Micrococcales</taxon>
        <taxon>Bogoriellaceae</taxon>
        <taxon>Georgenia</taxon>
    </lineage>
</organism>
<reference evidence="4" key="1">
    <citation type="submission" date="2023-02" db="EMBL/GenBank/DDBJ databases">
        <title>Georgenia sp.10Sc9-8, isolated from a soil sample collected from the Taklamakan desert.</title>
        <authorList>
            <person name="Liu S."/>
        </authorList>
    </citation>
    <scope>NUCLEOTIDE SEQUENCE</scope>
    <source>
        <strain evidence="4">10Sc9-8</strain>
    </source>
</reference>